<name>A0AAV4VZ61_9ARAC</name>
<dbReference type="Proteomes" id="UP001054837">
    <property type="component" value="Unassembled WGS sequence"/>
</dbReference>
<evidence type="ECO:0000256" key="1">
    <source>
        <dbReference type="SAM" id="MobiDB-lite"/>
    </source>
</evidence>
<protein>
    <submittedName>
        <fullName evidence="2">Uncharacterized protein</fullName>
    </submittedName>
</protein>
<feature type="region of interest" description="Disordered" evidence="1">
    <location>
        <begin position="48"/>
        <end position="88"/>
    </location>
</feature>
<reference evidence="2 3" key="1">
    <citation type="submission" date="2021-06" db="EMBL/GenBank/DDBJ databases">
        <title>Caerostris darwini draft genome.</title>
        <authorList>
            <person name="Kono N."/>
            <person name="Arakawa K."/>
        </authorList>
    </citation>
    <scope>NUCLEOTIDE SEQUENCE [LARGE SCALE GENOMIC DNA]</scope>
</reference>
<dbReference type="AlphaFoldDB" id="A0AAV4VZ61"/>
<comment type="caution">
    <text evidence="2">The sequence shown here is derived from an EMBL/GenBank/DDBJ whole genome shotgun (WGS) entry which is preliminary data.</text>
</comment>
<evidence type="ECO:0000313" key="3">
    <source>
        <dbReference type="Proteomes" id="UP001054837"/>
    </source>
</evidence>
<organism evidence="2 3">
    <name type="scientific">Caerostris darwini</name>
    <dbReference type="NCBI Taxonomy" id="1538125"/>
    <lineage>
        <taxon>Eukaryota</taxon>
        <taxon>Metazoa</taxon>
        <taxon>Ecdysozoa</taxon>
        <taxon>Arthropoda</taxon>
        <taxon>Chelicerata</taxon>
        <taxon>Arachnida</taxon>
        <taxon>Araneae</taxon>
        <taxon>Araneomorphae</taxon>
        <taxon>Entelegynae</taxon>
        <taxon>Araneoidea</taxon>
        <taxon>Araneidae</taxon>
        <taxon>Caerostris</taxon>
    </lineage>
</organism>
<accession>A0AAV4VZ61</accession>
<evidence type="ECO:0000313" key="2">
    <source>
        <dbReference type="EMBL" id="GIY74748.1"/>
    </source>
</evidence>
<gene>
    <name evidence="2" type="ORF">CDAR_275181</name>
</gene>
<sequence length="88" mass="9691">MSSPVKPRLSGMNGHPGISRPFRVLQRKKTPLPEVVLIREKRDELCVSSEVGEGTQKEKGTERRSLILDGDGGPLSSLTGKTSRVEHR</sequence>
<feature type="region of interest" description="Disordered" evidence="1">
    <location>
        <begin position="1"/>
        <end position="21"/>
    </location>
</feature>
<keyword evidence="3" id="KW-1185">Reference proteome</keyword>
<proteinExistence type="predicted"/>
<dbReference type="EMBL" id="BPLQ01013782">
    <property type="protein sequence ID" value="GIY74748.1"/>
    <property type="molecule type" value="Genomic_DNA"/>
</dbReference>
<feature type="compositionally biased region" description="Basic and acidic residues" evidence="1">
    <location>
        <begin position="55"/>
        <end position="66"/>
    </location>
</feature>